<feature type="region of interest" description="Disordered" evidence="1">
    <location>
        <begin position="823"/>
        <end position="846"/>
    </location>
</feature>
<feature type="compositionally biased region" description="Low complexity" evidence="1">
    <location>
        <begin position="324"/>
        <end position="333"/>
    </location>
</feature>
<keyword evidence="2" id="KW-0732">Signal</keyword>
<evidence type="ECO:0000256" key="2">
    <source>
        <dbReference type="SAM" id="SignalP"/>
    </source>
</evidence>
<dbReference type="OrthoDB" id="66409at2759"/>
<feature type="compositionally biased region" description="Polar residues" evidence="1">
    <location>
        <begin position="250"/>
        <end position="268"/>
    </location>
</feature>
<dbReference type="InterPro" id="IPR037516">
    <property type="entry name" value="Tripartite_DENN"/>
</dbReference>
<evidence type="ECO:0000259" key="3">
    <source>
        <dbReference type="PROSITE" id="PS50211"/>
    </source>
</evidence>
<feature type="compositionally biased region" description="Polar residues" evidence="1">
    <location>
        <begin position="199"/>
        <end position="221"/>
    </location>
</feature>
<dbReference type="PROSITE" id="PS50211">
    <property type="entry name" value="DENN"/>
    <property type="match status" value="1"/>
</dbReference>
<feature type="region of interest" description="Disordered" evidence="1">
    <location>
        <begin position="199"/>
        <end position="269"/>
    </location>
</feature>
<protein>
    <submittedName>
        <fullName evidence="4">Mesa protein</fullName>
    </submittedName>
</protein>
<gene>
    <name evidence="4" type="ORF">CYLTODRAFT_421581</name>
</gene>
<evidence type="ECO:0000313" key="5">
    <source>
        <dbReference type="Proteomes" id="UP000054007"/>
    </source>
</evidence>
<dbReference type="InterPro" id="IPR012860">
    <property type="entry name" value="Afi1_N"/>
</dbReference>
<name>A0A0D7BD62_9AGAR</name>
<dbReference type="STRING" id="1314674.A0A0D7BD62"/>
<organism evidence="4 5">
    <name type="scientific">Cylindrobasidium torrendii FP15055 ss-10</name>
    <dbReference type="NCBI Taxonomy" id="1314674"/>
    <lineage>
        <taxon>Eukaryota</taxon>
        <taxon>Fungi</taxon>
        <taxon>Dikarya</taxon>
        <taxon>Basidiomycota</taxon>
        <taxon>Agaricomycotina</taxon>
        <taxon>Agaricomycetes</taxon>
        <taxon>Agaricomycetidae</taxon>
        <taxon>Agaricales</taxon>
        <taxon>Marasmiineae</taxon>
        <taxon>Physalacriaceae</taxon>
        <taxon>Cylindrobasidium</taxon>
    </lineage>
</organism>
<dbReference type="GO" id="GO:0051666">
    <property type="term" value="P:actin cortical patch localization"/>
    <property type="evidence" value="ECO:0007669"/>
    <property type="project" value="TreeGrafter"/>
</dbReference>
<feature type="signal peptide" evidence="2">
    <location>
        <begin position="1"/>
        <end position="21"/>
    </location>
</feature>
<evidence type="ECO:0000256" key="1">
    <source>
        <dbReference type="SAM" id="MobiDB-lite"/>
    </source>
</evidence>
<evidence type="ECO:0000313" key="4">
    <source>
        <dbReference type="EMBL" id="KIY68462.1"/>
    </source>
</evidence>
<dbReference type="InterPro" id="IPR052809">
    <property type="entry name" value="Actin_polarity_regulatory"/>
</dbReference>
<dbReference type="Proteomes" id="UP000054007">
    <property type="component" value="Unassembled WGS sequence"/>
</dbReference>
<keyword evidence="5" id="KW-1185">Reference proteome</keyword>
<feature type="compositionally biased region" description="Basic and acidic residues" evidence="1">
    <location>
        <begin position="222"/>
        <end position="249"/>
    </location>
</feature>
<dbReference type="PANTHER" id="PTHR28245:SF1">
    <property type="entry name" value="ARF3-INTERACTING PROTEIN 1"/>
    <property type="match status" value="1"/>
</dbReference>
<dbReference type="AlphaFoldDB" id="A0A0D7BD62"/>
<dbReference type="PANTHER" id="PTHR28245">
    <property type="entry name" value="ARF3-INTERACTING PROTEIN 1"/>
    <property type="match status" value="1"/>
</dbReference>
<dbReference type="Pfam" id="PF08616">
    <property type="entry name" value="SPA"/>
    <property type="match status" value="1"/>
</dbReference>
<feature type="domain" description="UDENN" evidence="3">
    <location>
        <begin position="9"/>
        <end position="658"/>
    </location>
</feature>
<sequence length="846" mass="93507">MAIHGNHCSFVLLAEFHLLEGAQLKYQFPQPLGVDEQVLAMSMLPDGAEMQMDDWTIFFLNQTPFNTIAPVIGLDSPDIKAAALPGDEPKDSAEPGLLCVLNLVRTKLDKSLNRGAKVLALAICTRHPFIQIFKPVLLMALDDYLANPSQDCLARLFDAVNSMDLSRAPALTRFEKIVMRSSERKDIFAEKFEQLGSGSSLSVNKSHRSMPSTTSFSSFEDTLQRRMDENAARTRDWDETIRGRDRSDPNDTIQPAQRTPPSETSFTLGGSAVWVGDETGLDDFEVHQGGYNQGAYSQGGYSDSVTSLGVPSTLVGSGKRRSTDTSSLTSHTHVTGATLLRPPMPATATSFDGQSRSTWAKDTHFFHTTVAYRDHQLPIMMPLSTFPEEVGDYSLITLIKVFNGTVTGPLHPHLHSNGPQTHPIIVLFNALVTGKRIIFLGHKRPAGEVSSFVLAACALGSGCGAVLRGFIERAFPYANLNNREEWEAVPAYIAGVTNPIFEALGAWDLLLDISTGSVVVAKDIHATYPQQPATGLNPPLVARTGTLKAESSLGEEDIVKPGDKKNDFAQRAEHSADAMFIEDIKTAIEFHYGESLVRGRFIEYVTRFVRLASRYEEETQGSTSIGYPSHLFLENAPGRPAQLGSGVIFNDEQTGMKEISLSAPRVEAWRKTNSYQYFMQDFKKSISSNPIRGFDVVHQIFRLRHAKKMADLEVSMLMQNLADNVKTYDQVVELLSYLMPHSGGILPLSFGLLHQDEGVRNRTVDLFNQIRSYPVGVIFLQSLNHFQRYAYVRQAHVRREKMQAAEQPSTLYPPALQAMRRTHSGGSMSISQMPPPPPPRVNGTAF</sequence>
<dbReference type="EMBL" id="KN880502">
    <property type="protein sequence ID" value="KIY68462.1"/>
    <property type="molecule type" value="Genomic_DNA"/>
</dbReference>
<feature type="chain" id="PRO_5002317278" evidence="2">
    <location>
        <begin position="22"/>
        <end position="846"/>
    </location>
</feature>
<feature type="region of interest" description="Disordered" evidence="1">
    <location>
        <begin position="312"/>
        <end position="333"/>
    </location>
</feature>
<dbReference type="Pfam" id="PF07792">
    <property type="entry name" value="Afi1"/>
    <property type="match status" value="1"/>
</dbReference>
<reference evidence="4 5" key="1">
    <citation type="journal article" date="2015" name="Fungal Genet. Biol.">
        <title>Evolution of novel wood decay mechanisms in Agaricales revealed by the genome sequences of Fistulina hepatica and Cylindrobasidium torrendii.</title>
        <authorList>
            <person name="Floudas D."/>
            <person name="Held B.W."/>
            <person name="Riley R."/>
            <person name="Nagy L.G."/>
            <person name="Koehler G."/>
            <person name="Ransdell A.S."/>
            <person name="Younus H."/>
            <person name="Chow J."/>
            <person name="Chiniquy J."/>
            <person name="Lipzen A."/>
            <person name="Tritt A."/>
            <person name="Sun H."/>
            <person name="Haridas S."/>
            <person name="LaButti K."/>
            <person name="Ohm R.A."/>
            <person name="Kues U."/>
            <person name="Blanchette R.A."/>
            <person name="Grigoriev I.V."/>
            <person name="Minto R.E."/>
            <person name="Hibbett D.S."/>
        </authorList>
    </citation>
    <scope>NUCLEOTIDE SEQUENCE [LARGE SCALE GENOMIC DNA]</scope>
    <source>
        <strain evidence="4 5">FP15055 ss-10</strain>
    </source>
</reference>
<accession>A0A0D7BD62</accession>
<proteinExistence type="predicted"/>
<dbReference type="GO" id="GO:0005886">
    <property type="term" value="C:plasma membrane"/>
    <property type="evidence" value="ECO:0007669"/>
    <property type="project" value="TreeGrafter"/>
</dbReference>